<keyword evidence="2 6" id="KW-0238">DNA-binding</keyword>
<keyword evidence="7" id="KW-1185">Reference proteome</keyword>
<evidence type="ECO:0000313" key="7">
    <source>
        <dbReference type="Proteomes" id="UP001596119"/>
    </source>
</evidence>
<evidence type="ECO:0000259" key="5">
    <source>
        <dbReference type="PROSITE" id="PS50932"/>
    </source>
</evidence>
<feature type="domain" description="HTH lacI-type" evidence="5">
    <location>
        <begin position="9"/>
        <end position="63"/>
    </location>
</feature>
<dbReference type="SUPFAM" id="SSF47413">
    <property type="entry name" value="lambda repressor-like DNA-binding domains"/>
    <property type="match status" value="1"/>
</dbReference>
<evidence type="ECO:0000256" key="4">
    <source>
        <dbReference type="SAM" id="MobiDB-lite"/>
    </source>
</evidence>
<proteinExistence type="predicted"/>
<dbReference type="PANTHER" id="PTHR30146:SF109">
    <property type="entry name" value="HTH-TYPE TRANSCRIPTIONAL REGULATOR GALS"/>
    <property type="match status" value="1"/>
</dbReference>
<dbReference type="InterPro" id="IPR000843">
    <property type="entry name" value="HTH_LacI"/>
</dbReference>
<dbReference type="GO" id="GO:0003677">
    <property type="term" value="F:DNA binding"/>
    <property type="evidence" value="ECO:0007669"/>
    <property type="project" value="UniProtKB-KW"/>
</dbReference>
<protein>
    <submittedName>
        <fullName evidence="6">LacI family DNA-binding transcriptional regulator</fullName>
    </submittedName>
</protein>
<keyword evidence="3" id="KW-0804">Transcription</keyword>
<dbReference type="InterPro" id="IPR010982">
    <property type="entry name" value="Lambda_DNA-bd_dom_sf"/>
</dbReference>
<evidence type="ECO:0000256" key="1">
    <source>
        <dbReference type="ARBA" id="ARBA00023015"/>
    </source>
</evidence>
<dbReference type="EMBL" id="JBHSQK010000007">
    <property type="protein sequence ID" value="MFC5947274.1"/>
    <property type="molecule type" value="Genomic_DNA"/>
</dbReference>
<dbReference type="PROSITE" id="PS50932">
    <property type="entry name" value="HTH_LACI_2"/>
    <property type="match status" value="1"/>
</dbReference>
<dbReference type="Gene3D" id="1.10.260.40">
    <property type="entry name" value="lambda repressor-like DNA-binding domains"/>
    <property type="match status" value="1"/>
</dbReference>
<dbReference type="InterPro" id="IPR046335">
    <property type="entry name" value="LacI/GalR-like_sensor"/>
</dbReference>
<dbReference type="Pfam" id="PF00356">
    <property type="entry name" value="LacI"/>
    <property type="match status" value="1"/>
</dbReference>
<accession>A0ABW1I3G8</accession>
<feature type="region of interest" description="Disordered" evidence="4">
    <location>
        <begin position="333"/>
        <end position="355"/>
    </location>
</feature>
<keyword evidence="1" id="KW-0805">Transcription regulation</keyword>
<comment type="caution">
    <text evidence="6">The sequence shown here is derived from an EMBL/GenBank/DDBJ whole genome shotgun (WGS) entry which is preliminary data.</text>
</comment>
<gene>
    <name evidence="6" type="ORF">ACFQH9_03155</name>
</gene>
<reference evidence="7" key="1">
    <citation type="journal article" date="2019" name="Int. J. Syst. Evol. Microbiol.">
        <title>The Global Catalogue of Microorganisms (GCM) 10K type strain sequencing project: providing services to taxonomists for standard genome sequencing and annotation.</title>
        <authorList>
            <consortium name="The Broad Institute Genomics Platform"/>
            <consortium name="The Broad Institute Genome Sequencing Center for Infectious Disease"/>
            <person name="Wu L."/>
            <person name="Ma J."/>
        </authorList>
    </citation>
    <scope>NUCLEOTIDE SEQUENCE [LARGE SCALE GENOMIC DNA]</scope>
    <source>
        <strain evidence="7">CGMCC 4.7397</strain>
    </source>
</reference>
<evidence type="ECO:0000313" key="6">
    <source>
        <dbReference type="EMBL" id="MFC5947274.1"/>
    </source>
</evidence>
<sequence>MGTRETGRPTLETVAARAGVSKSLVSLVLRDSPKVSPARREAVLAAIAELGYRPNAAARRLAERRSHSVGVLLNDLHQPWFADVLDGVGPVLHAEGKHMLLGDGRLDRMMDDTLTWSFLELGVDGLIVAGSGPPSAALVDVARRIPTVAVGGRDLERDADLPTVDVVAYDDRAGAALAVGHLADLGHRRIAHLAGPPGSAGRDRTQGYEEAMRAVGLGAEIRIAAGDVSEESARHAALELLRGPERPTAVFAYNDMVAMGVSSAAVELGLRVPADLSLVGFDNSGLARLRAVWLTSVDGAGERIGAQAARMLLTRMTEPARARDVRLVAPTLEVRGSTGPPTGCPGPPAPTRVFL</sequence>
<dbReference type="Proteomes" id="UP001596119">
    <property type="component" value="Unassembled WGS sequence"/>
</dbReference>
<evidence type="ECO:0000256" key="2">
    <source>
        <dbReference type="ARBA" id="ARBA00023125"/>
    </source>
</evidence>
<dbReference type="PANTHER" id="PTHR30146">
    <property type="entry name" value="LACI-RELATED TRANSCRIPTIONAL REPRESSOR"/>
    <property type="match status" value="1"/>
</dbReference>
<name>A0ABW1I3G8_9PSEU</name>
<dbReference type="Pfam" id="PF13377">
    <property type="entry name" value="Peripla_BP_3"/>
    <property type="match status" value="1"/>
</dbReference>
<dbReference type="Gene3D" id="3.40.50.2300">
    <property type="match status" value="2"/>
</dbReference>
<feature type="compositionally biased region" description="Pro residues" evidence="4">
    <location>
        <begin position="342"/>
        <end position="355"/>
    </location>
</feature>
<dbReference type="InterPro" id="IPR028082">
    <property type="entry name" value="Peripla_BP_I"/>
</dbReference>
<dbReference type="CDD" id="cd01392">
    <property type="entry name" value="HTH_LacI"/>
    <property type="match status" value="1"/>
</dbReference>
<dbReference type="SMART" id="SM00354">
    <property type="entry name" value="HTH_LACI"/>
    <property type="match status" value="1"/>
</dbReference>
<dbReference type="SUPFAM" id="SSF53822">
    <property type="entry name" value="Periplasmic binding protein-like I"/>
    <property type="match status" value="1"/>
</dbReference>
<evidence type="ECO:0000256" key="3">
    <source>
        <dbReference type="ARBA" id="ARBA00023163"/>
    </source>
</evidence>
<dbReference type="RefSeq" id="WP_379563975.1">
    <property type="nucleotide sequence ID" value="NZ_JBHSQK010000007.1"/>
</dbReference>
<dbReference type="CDD" id="cd06267">
    <property type="entry name" value="PBP1_LacI_sugar_binding-like"/>
    <property type="match status" value="1"/>
</dbReference>
<organism evidence="6 7">
    <name type="scientific">Pseudonocardia lutea</name>
    <dbReference type="NCBI Taxonomy" id="2172015"/>
    <lineage>
        <taxon>Bacteria</taxon>
        <taxon>Bacillati</taxon>
        <taxon>Actinomycetota</taxon>
        <taxon>Actinomycetes</taxon>
        <taxon>Pseudonocardiales</taxon>
        <taxon>Pseudonocardiaceae</taxon>
        <taxon>Pseudonocardia</taxon>
    </lineage>
</organism>